<organism evidence="2 3">
    <name type="scientific">Blautia faecis</name>
    <dbReference type="NCBI Taxonomy" id="871665"/>
    <lineage>
        <taxon>Bacteria</taxon>
        <taxon>Bacillati</taxon>
        <taxon>Bacillota</taxon>
        <taxon>Clostridia</taxon>
        <taxon>Lachnospirales</taxon>
        <taxon>Lachnospiraceae</taxon>
        <taxon>Blautia</taxon>
    </lineage>
</organism>
<evidence type="ECO:0000313" key="3">
    <source>
        <dbReference type="Proteomes" id="UP001644719"/>
    </source>
</evidence>
<dbReference type="RefSeq" id="WP_173769457.1">
    <property type="nucleotide sequence ID" value="NZ_JAAITS010000009.1"/>
</dbReference>
<name>A0ABX2H5J0_9FIRM</name>
<feature type="compositionally biased region" description="Basic and acidic residues" evidence="1">
    <location>
        <begin position="68"/>
        <end position="78"/>
    </location>
</feature>
<evidence type="ECO:0000313" key="2">
    <source>
        <dbReference type="EMBL" id="NSG84732.1"/>
    </source>
</evidence>
<dbReference type="Proteomes" id="UP001644719">
    <property type="component" value="Unassembled WGS sequence"/>
</dbReference>
<protein>
    <submittedName>
        <fullName evidence="2">Uncharacterized protein</fullName>
    </submittedName>
</protein>
<comment type="caution">
    <text evidence="2">The sequence shown here is derived from an EMBL/GenBank/DDBJ whole genome shotgun (WGS) entry which is preliminary data.</text>
</comment>
<dbReference type="EMBL" id="JAAITS010000009">
    <property type="protein sequence ID" value="NSG84732.1"/>
    <property type="molecule type" value="Genomic_DNA"/>
</dbReference>
<feature type="compositionally biased region" description="Basic and acidic residues" evidence="1">
    <location>
        <begin position="1"/>
        <end position="14"/>
    </location>
</feature>
<sequence length="78" mass="9312">MEDVIHWITEHKEGGSPNRKVSHSHPDPTANEAIGNVVREERRKKQRPRKRSKREHQEKHHPRIGVWRAEEAKPDERE</sequence>
<feature type="compositionally biased region" description="Basic residues" evidence="1">
    <location>
        <begin position="44"/>
        <end position="63"/>
    </location>
</feature>
<reference evidence="2 3" key="1">
    <citation type="journal article" date="2020" name="Cell Host Microbe">
        <title>Functional and Genomic Variation between Human-Derived Isolates of Lachnospiraceae Reveals Inter- and Intra-Species Diversity.</title>
        <authorList>
            <person name="Sorbara M.T."/>
            <person name="Littmann E.R."/>
            <person name="Fontana E."/>
            <person name="Moody T.U."/>
            <person name="Kohout C.E."/>
            <person name="Gjonbalaj M."/>
            <person name="Eaton V."/>
            <person name="Seok R."/>
            <person name="Leiner I.M."/>
            <person name="Pamer E.G."/>
        </authorList>
    </citation>
    <scope>NUCLEOTIDE SEQUENCE [LARGE SCALE GENOMIC DNA]</scope>
    <source>
        <strain evidence="2 3">MSK.17.74</strain>
    </source>
</reference>
<gene>
    <name evidence="2" type="ORF">G5B17_04620</name>
</gene>
<keyword evidence="3" id="KW-1185">Reference proteome</keyword>
<proteinExistence type="predicted"/>
<accession>A0ABX2H5J0</accession>
<evidence type="ECO:0000256" key="1">
    <source>
        <dbReference type="SAM" id="MobiDB-lite"/>
    </source>
</evidence>
<feature type="region of interest" description="Disordered" evidence="1">
    <location>
        <begin position="1"/>
        <end position="78"/>
    </location>
</feature>